<evidence type="ECO:0000313" key="5">
    <source>
        <dbReference type="EMBL" id="PWE29662.1"/>
    </source>
</evidence>
<dbReference type="InterPro" id="IPR017850">
    <property type="entry name" value="Alkaline_phosphatase_core_sf"/>
</dbReference>
<dbReference type="InterPro" id="IPR000917">
    <property type="entry name" value="Sulfatase_N"/>
</dbReference>
<dbReference type="PANTHER" id="PTHR42693">
    <property type="entry name" value="ARYLSULFATASE FAMILY MEMBER"/>
    <property type="match status" value="1"/>
</dbReference>
<dbReference type="OrthoDB" id="9795675at2"/>
<protein>
    <submittedName>
        <fullName evidence="5">Sulfatase</fullName>
    </submittedName>
</protein>
<comment type="caution">
    <text evidence="5">The sequence shown here is derived from an EMBL/GenBank/DDBJ whole genome shotgun (WGS) entry which is preliminary data.</text>
</comment>
<gene>
    <name evidence="5" type="ORF">C4N9_07930</name>
</gene>
<keyword evidence="6" id="KW-1185">Reference proteome</keyword>
<dbReference type="Pfam" id="PF00884">
    <property type="entry name" value="Sulfatase"/>
    <property type="match status" value="1"/>
</dbReference>
<dbReference type="EMBL" id="QEYD01000004">
    <property type="protein sequence ID" value="PWE29662.1"/>
    <property type="molecule type" value="Genomic_DNA"/>
</dbReference>
<evidence type="ECO:0000256" key="2">
    <source>
        <dbReference type="ARBA" id="ARBA00022801"/>
    </source>
</evidence>
<dbReference type="Proteomes" id="UP000244940">
    <property type="component" value="Unassembled WGS sequence"/>
</dbReference>
<comment type="similarity">
    <text evidence="1">Belongs to the sulfatase family.</text>
</comment>
<dbReference type="PANTHER" id="PTHR42693:SF53">
    <property type="entry name" value="ENDO-4-O-SULFATASE"/>
    <property type="match status" value="1"/>
</dbReference>
<dbReference type="AlphaFoldDB" id="A0A2U2CCT9"/>
<dbReference type="SUPFAM" id="SSF53649">
    <property type="entry name" value="Alkaline phosphatase-like"/>
    <property type="match status" value="1"/>
</dbReference>
<accession>A0A2U2CCT9</accession>
<dbReference type="InterPro" id="IPR050738">
    <property type="entry name" value="Sulfatase"/>
</dbReference>
<evidence type="ECO:0000256" key="1">
    <source>
        <dbReference type="ARBA" id="ARBA00008779"/>
    </source>
</evidence>
<evidence type="ECO:0000259" key="4">
    <source>
        <dbReference type="Pfam" id="PF00884"/>
    </source>
</evidence>
<dbReference type="GeneID" id="94364815"/>
<evidence type="ECO:0000256" key="3">
    <source>
        <dbReference type="SAM" id="MobiDB-lite"/>
    </source>
</evidence>
<name>A0A2U2CCT9_9RHOB</name>
<proteinExistence type="inferred from homology"/>
<dbReference type="RefSeq" id="WP_109532775.1">
    <property type="nucleotide sequence ID" value="NZ_QEYD01000004.1"/>
</dbReference>
<dbReference type="GO" id="GO:0004065">
    <property type="term" value="F:arylsulfatase activity"/>
    <property type="evidence" value="ECO:0007669"/>
    <property type="project" value="TreeGrafter"/>
</dbReference>
<evidence type="ECO:0000313" key="6">
    <source>
        <dbReference type="Proteomes" id="UP000244940"/>
    </source>
</evidence>
<reference evidence="5 6" key="1">
    <citation type="submission" date="2018-05" db="EMBL/GenBank/DDBJ databases">
        <title>Pararhodobacter marina sp. nov., isolated from deep-sea water of the Indian Ocean.</title>
        <authorList>
            <person name="Lai Q.Sr."/>
            <person name="Liu X."/>
            <person name="Shao Z."/>
        </authorList>
    </citation>
    <scope>NUCLEOTIDE SEQUENCE [LARGE SCALE GENOMIC DNA]</scope>
    <source>
        <strain evidence="5 6">CIC4N-9</strain>
    </source>
</reference>
<feature type="region of interest" description="Disordered" evidence="3">
    <location>
        <begin position="125"/>
        <end position="155"/>
    </location>
</feature>
<dbReference type="Gene3D" id="3.40.720.10">
    <property type="entry name" value="Alkaline Phosphatase, subunit A"/>
    <property type="match status" value="1"/>
</dbReference>
<sequence>MTGPEPNRNETGRAATATRPSFIVFMTDQQRADHLGCYGNPVVRTPHIDGIAQRGVRFENVFTATPICQPNRASLITGQMPSVNGCRQNGIPVSLDSTTVADVLRAAGYRTGLVGKAHFQNVSPVPASPRALRGRGNDPVPPYETARRDQRTGPDYGAETRMAWARDPGRQIPLPYYGFEHVRLCIGHGDQVEGHYSGWLQERLNGAPDPRGRAQALPDDKGEAPQIWRTALPEDLYPTAYIAEEACTFLQETDPRPFFLIVSFPDPHHPFTPPGRYFDLYDPDAIALPASFTHPTGARGDLPDSLLQGYARGDADRDAYWPFHADADTTRRMIALNYGAITMIDDRIGQVLAALDAVGRAGDTVLCFMSDHGDYMGDHGTMLKHGLHTRGVINVPFLWADPQGAQGHVSRLHGSAIDFAPTVLQRAGLKIPVGMQGHDLLADDAPDLPVLIEDPGMGVYGDPDADSSIRSVVFGGWRLSVFEGSDLGELYDLNTDPDELVNLWAEPAAQSKRAEMLLMLIQRQIALRDKAVLATHQA</sequence>
<keyword evidence="2" id="KW-0378">Hydrolase</keyword>
<feature type="domain" description="Sulfatase N-terminal" evidence="4">
    <location>
        <begin position="21"/>
        <end position="428"/>
    </location>
</feature>
<organism evidence="5 6">
    <name type="scientific">Pararhodobacter marinus</name>
    <dbReference type="NCBI Taxonomy" id="2184063"/>
    <lineage>
        <taxon>Bacteria</taxon>
        <taxon>Pseudomonadati</taxon>
        <taxon>Pseudomonadota</taxon>
        <taxon>Alphaproteobacteria</taxon>
        <taxon>Rhodobacterales</taxon>
        <taxon>Paracoccaceae</taxon>
        <taxon>Pararhodobacter</taxon>
    </lineage>
</organism>